<dbReference type="RefSeq" id="WP_129175989.1">
    <property type="nucleotide sequence ID" value="NZ_JACCBI010000001.1"/>
</dbReference>
<evidence type="ECO:0000313" key="3">
    <source>
        <dbReference type="EMBL" id="NYD65493.1"/>
    </source>
</evidence>
<dbReference type="Proteomes" id="UP000292686">
    <property type="component" value="Unassembled WGS sequence"/>
</dbReference>
<evidence type="ECO:0000313" key="5">
    <source>
        <dbReference type="Proteomes" id="UP000292686"/>
    </source>
</evidence>
<evidence type="ECO:0000259" key="1">
    <source>
        <dbReference type="Pfam" id="PF12770"/>
    </source>
</evidence>
<dbReference type="OrthoDB" id="8773014at2"/>
<gene>
    <name evidence="3" type="ORF">BJ972_000012</name>
    <name evidence="4" type="ORF">ESP50_13335</name>
</gene>
<dbReference type="Proteomes" id="UP000581087">
    <property type="component" value="Unassembled WGS sequence"/>
</dbReference>
<keyword evidence="5" id="KW-1185">Reference proteome</keyword>
<dbReference type="InterPro" id="IPR024983">
    <property type="entry name" value="CHAT_dom"/>
</dbReference>
<dbReference type="Pfam" id="PF12770">
    <property type="entry name" value="CHAT"/>
    <property type="match status" value="1"/>
</dbReference>
<accession>A0A4Q2M3K3</accession>
<organism evidence="4 5">
    <name type="scientific">Agromyces atrinae</name>
    <dbReference type="NCBI Taxonomy" id="592376"/>
    <lineage>
        <taxon>Bacteria</taxon>
        <taxon>Bacillati</taxon>
        <taxon>Actinomycetota</taxon>
        <taxon>Actinomycetes</taxon>
        <taxon>Micrococcales</taxon>
        <taxon>Microbacteriaceae</taxon>
        <taxon>Agromyces</taxon>
    </lineage>
</organism>
<evidence type="ECO:0000313" key="6">
    <source>
        <dbReference type="Proteomes" id="UP000581087"/>
    </source>
</evidence>
<evidence type="ECO:0000259" key="2">
    <source>
        <dbReference type="Pfam" id="PF24063"/>
    </source>
</evidence>
<proteinExistence type="predicted"/>
<dbReference type="AlphaFoldDB" id="A0A4Q2M3K3"/>
<evidence type="ECO:0000313" key="4">
    <source>
        <dbReference type="EMBL" id="RXZ85777.1"/>
    </source>
</evidence>
<dbReference type="EMBL" id="SDPM01000007">
    <property type="protein sequence ID" value="RXZ85777.1"/>
    <property type="molecule type" value="Genomic_DNA"/>
</dbReference>
<protein>
    <submittedName>
        <fullName evidence="4">CHAT domain-containing protein</fullName>
    </submittedName>
</protein>
<reference evidence="4 5" key="1">
    <citation type="submission" date="2019-01" db="EMBL/GenBank/DDBJ databases">
        <title>Agromyces.</title>
        <authorList>
            <person name="Li J."/>
        </authorList>
    </citation>
    <scope>NUCLEOTIDE SEQUENCE [LARGE SCALE GENOMIC DNA]</scope>
    <source>
        <strain evidence="4 5">DSM 23870</strain>
    </source>
</reference>
<name>A0A4Q2M3K3_9MICO</name>
<feature type="domain" description="CHAT" evidence="1">
    <location>
        <begin position="441"/>
        <end position="681"/>
    </location>
</feature>
<dbReference type="Pfam" id="PF24063">
    <property type="entry name" value="DUF7363"/>
    <property type="match status" value="1"/>
</dbReference>
<comment type="caution">
    <text evidence="4">The sequence shown here is derived from an EMBL/GenBank/DDBJ whole genome shotgun (WGS) entry which is preliminary data.</text>
</comment>
<dbReference type="EMBL" id="JACCBI010000001">
    <property type="protein sequence ID" value="NYD65493.1"/>
    <property type="molecule type" value="Genomic_DNA"/>
</dbReference>
<sequence length="703" mass="75273">MVTNRVDVRFDGPARTDAASLPEASTDAAGLPPGVRATVLETFAFASSDGGEYAEVPVRLTITVHDADAARLVVLVREPGAARAVRFSAGTDDTASAALTAERFPIDGFVLEFESVSDAENCVTWFSLTPEGEHLPPPGDETGFGDAGDEKTLDEPLGEAFPRIDDVAVPRADVGPILATPSPRRLDDSLGSAPVDAHVLAEMPASSRVDDVVTVTVSLSRTELEATCDAASGTARPSVIPDDDVIVTLSPRGYRLAPEQPAEQRLHLPRGERDVDSCTFDLVAVDVGRAEVTVVLRQSTPLPIATILVSTDIRPAETRLRGRIARSRAVATEPDPAIVALPTISVDESLAEGVSTLTFSLVIGDESASCVKVIPDKRMYIRRVLEGLATVRSRVAAAHRPADRRAAADSGLEDIGTRLFVSLFDEPARLLLWNNRASLDGLIIQTTGEFDIPWEIVHLVSPDGDIDPAHRFLGDHGLTRWVYGPALPQHFDVARTRTRHICPDYRAPAYRLPFVEAERQFVTRRLHSRAVDPDDAGGVTGLLSGPFDLLHFAGHGEWTTGDPPHPRLLLAGFDPTDAVEGAAYSADDLRRDLAARDADGARPIVFLNACDVGRLASSSAGAGGFPEVFLRGGIGALIGCSWAVDDQSAGIFVREFYTRLLGRPPSSVAHALAAARERARSRGDLNWLAYVAYADPRATVTFS</sequence>
<dbReference type="InterPro" id="IPR055787">
    <property type="entry name" value="DUF7363"/>
</dbReference>
<feature type="domain" description="DUF7363" evidence="2">
    <location>
        <begin position="201"/>
        <end position="308"/>
    </location>
</feature>
<reference evidence="3 6" key="2">
    <citation type="submission" date="2020-07" db="EMBL/GenBank/DDBJ databases">
        <title>Sequencing the genomes of 1000 actinobacteria strains.</title>
        <authorList>
            <person name="Klenk H.-P."/>
        </authorList>
    </citation>
    <scope>NUCLEOTIDE SEQUENCE [LARGE SCALE GENOMIC DNA]</scope>
    <source>
        <strain evidence="3 6">DSM 23870</strain>
    </source>
</reference>